<keyword evidence="4" id="KW-0456">Lyase</keyword>
<dbReference type="GO" id="GO:0006729">
    <property type="term" value="P:tetrahydrobiopterin biosynthetic process"/>
    <property type="evidence" value="ECO:0007669"/>
    <property type="project" value="InterPro"/>
</dbReference>
<dbReference type="EMBL" id="GCKF01025103">
    <property type="protein sequence ID" value="JAG98465.1"/>
    <property type="molecule type" value="Transcribed_RNA"/>
</dbReference>
<reference evidence="6" key="1">
    <citation type="submission" date="2015-03" db="EMBL/GenBank/DDBJ databases">
        <title>A transcriptome of Araucaria cunninghamii, an australian fine timber species.</title>
        <authorList>
            <person name="Jing Yi C.J.Y."/>
            <person name="Yin San L.Y.S."/>
            <person name="Abdul Karim S.S."/>
            <person name="Wan Azmi N.N."/>
            <person name="Hercus R.R."/>
            <person name="Croft L.L."/>
        </authorList>
    </citation>
    <scope>NUCLEOTIDE SEQUENCE</scope>
    <source>
        <strain evidence="6">MI0301</strain>
        <tissue evidence="6">Leaf</tissue>
    </source>
</reference>
<dbReference type="PANTHER" id="PTHR12599">
    <property type="entry name" value="PTERIN-4-ALPHA-CARBINOLAMINE DEHYDRATASE"/>
    <property type="match status" value="1"/>
</dbReference>
<protein>
    <recommendedName>
        <fullName evidence="3">4a-hydroxytetrahydrobiopterin dehydratase</fullName>
        <ecNumber evidence="3">4.2.1.96</ecNumber>
    </recommendedName>
    <alternativeName>
        <fullName evidence="5">4-alpha-hydroxy-tetrahydropterin dehydratase</fullName>
    </alternativeName>
</protein>
<dbReference type="GO" id="GO:0008124">
    <property type="term" value="F:4-alpha-hydroxytetrahydrobiopterin dehydratase activity"/>
    <property type="evidence" value="ECO:0007669"/>
    <property type="project" value="UniProtKB-EC"/>
</dbReference>
<dbReference type="PANTHER" id="PTHR12599:SF0">
    <property type="entry name" value="PTERIN-4-ALPHA-CARBINOLAMINE DEHYDRATASE"/>
    <property type="match status" value="1"/>
</dbReference>
<proteinExistence type="inferred from homology"/>
<evidence type="ECO:0000256" key="5">
    <source>
        <dbReference type="ARBA" id="ARBA00030497"/>
    </source>
</evidence>
<dbReference type="InterPro" id="IPR036428">
    <property type="entry name" value="PCD_sf"/>
</dbReference>
<comment type="catalytic activity">
    <reaction evidence="1">
        <text>(4aS,6R)-4a-hydroxy-L-erythro-5,6,7,8-tetrahydrobiopterin = (6R)-L-erythro-6,7-dihydrobiopterin + H2O</text>
        <dbReference type="Rhea" id="RHEA:11920"/>
        <dbReference type="ChEBI" id="CHEBI:15377"/>
        <dbReference type="ChEBI" id="CHEBI:15642"/>
        <dbReference type="ChEBI" id="CHEBI:43120"/>
        <dbReference type="EC" id="4.2.1.96"/>
    </reaction>
</comment>
<dbReference type="AlphaFoldDB" id="A0A0D6R992"/>
<evidence type="ECO:0000256" key="3">
    <source>
        <dbReference type="ARBA" id="ARBA00013252"/>
    </source>
</evidence>
<evidence type="ECO:0000256" key="2">
    <source>
        <dbReference type="ARBA" id="ARBA00006472"/>
    </source>
</evidence>
<evidence type="ECO:0000256" key="1">
    <source>
        <dbReference type="ARBA" id="ARBA00001554"/>
    </source>
</evidence>
<name>A0A0D6R992_ARACU</name>
<comment type="similarity">
    <text evidence="2">Belongs to the pterin-4-alpha-carbinolamine dehydratase family.</text>
</comment>
<accession>A0A0D6R992</accession>
<evidence type="ECO:0000256" key="4">
    <source>
        <dbReference type="ARBA" id="ARBA00023239"/>
    </source>
</evidence>
<sequence>MASINGIFSPRRLAASAPSMAAIGIRHLHQANNPGNLTVVRRLHPVGYGMLSHNISPAGKFLRLVTKCSQDKELAKKKCVPCESKNLKPMSLEAAEELLQQIPGWNILNEDGKLRLHRDWKVKTFLKGLEFFKHVADVAEAEGHHPDLHLVSWNNASIDIWTHSIGGLTENDFILAAKISSLDVGSLLRIKPHAKESFTPS</sequence>
<dbReference type="SUPFAM" id="SSF55248">
    <property type="entry name" value="PCD-like"/>
    <property type="match status" value="1"/>
</dbReference>
<organism evidence="6">
    <name type="scientific">Araucaria cunninghamii</name>
    <name type="common">Hoop pine</name>
    <name type="synonym">Moreton Bay pine</name>
    <dbReference type="NCBI Taxonomy" id="56994"/>
    <lineage>
        <taxon>Eukaryota</taxon>
        <taxon>Viridiplantae</taxon>
        <taxon>Streptophyta</taxon>
        <taxon>Embryophyta</taxon>
        <taxon>Tracheophyta</taxon>
        <taxon>Spermatophyta</taxon>
        <taxon>Pinopsida</taxon>
        <taxon>Pinidae</taxon>
        <taxon>Conifers II</taxon>
        <taxon>Araucariales</taxon>
        <taxon>Araucariaceae</taxon>
        <taxon>Araucaria</taxon>
    </lineage>
</organism>
<dbReference type="CDD" id="cd00913">
    <property type="entry name" value="PCD_DCoH_subfamily_a"/>
    <property type="match status" value="1"/>
</dbReference>
<dbReference type="InterPro" id="IPR001533">
    <property type="entry name" value="Pterin_deHydtase"/>
</dbReference>
<dbReference type="Pfam" id="PF01329">
    <property type="entry name" value="Pterin_4a"/>
    <property type="match status" value="1"/>
</dbReference>
<evidence type="ECO:0000313" key="6">
    <source>
        <dbReference type="EMBL" id="JAG98465.1"/>
    </source>
</evidence>
<dbReference type="GO" id="GO:0005739">
    <property type="term" value="C:mitochondrion"/>
    <property type="evidence" value="ECO:0007669"/>
    <property type="project" value="TreeGrafter"/>
</dbReference>
<dbReference type="Gene3D" id="3.30.1360.20">
    <property type="entry name" value="Transcriptional coactivator/pterin dehydratase"/>
    <property type="match status" value="1"/>
</dbReference>
<dbReference type="EC" id="4.2.1.96" evidence="3"/>